<dbReference type="AlphaFoldDB" id="A0A3B7REA9"/>
<evidence type="ECO:0000313" key="1">
    <source>
        <dbReference type="EMBL" id="AYA37576.1"/>
    </source>
</evidence>
<name>A0A3B7REA9_9BACT</name>
<keyword evidence="2" id="KW-1185">Reference proteome</keyword>
<reference evidence="1 2" key="1">
    <citation type="submission" date="2018-09" db="EMBL/GenBank/DDBJ databases">
        <title>Hymenobacter medium sp. nov., isolated from R2A medium.</title>
        <authorList>
            <person name="Yingchao G."/>
        </authorList>
    </citation>
    <scope>NUCLEOTIDE SEQUENCE [LARGE SCALE GENOMIC DNA]</scope>
    <source>
        <strain evidence="2">sh-6</strain>
    </source>
</reference>
<protein>
    <recommendedName>
        <fullName evidence="3">Replication initiation protein</fullName>
    </recommendedName>
</protein>
<dbReference type="Proteomes" id="UP000262802">
    <property type="component" value="Chromosome"/>
</dbReference>
<accession>A0A3B7REA9</accession>
<evidence type="ECO:0008006" key="3">
    <source>
        <dbReference type="Google" id="ProtNLM"/>
    </source>
</evidence>
<dbReference type="RefSeq" id="WP_119445143.1">
    <property type="nucleotide sequence ID" value="NZ_CP032317.1"/>
</dbReference>
<evidence type="ECO:0000313" key="2">
    <source>
        <dbReference type="Proteomes" id="UP000262802"/>
    </source>
</evidence>
<dbReference type="EMBL" id="CP032317">
    <property type="protein sequence ID" value="AYA37576.1"/>
    <property type="molecule type" value="Genomic_DNA"/>
</dbReference>
<proteinExistence type="predicted"/>
<sequence>MITNYTVVLDRLELMLIQQPNNNLNLHSITLENARESYELGSVTLYKVETEGHYQLRYEVVYNGLEIGFIRLLPTSPTAFYAGKPMLAFKVAKRLLYSVWLPDLNIVLDALSLSLNNISSYEIALDTNADAIAMLLDNFFDHAKWFIVRNQITNNIQKVSTLYRTGQEDATFYVGKRSYSQVAFYNKSLKGHTGFIKQFHKNNGLDISQNIYRIEVRESRKAMVKSRSVYVDNLDASITEYQYNKLDHLTQRHFTKSTKHTKVEPALSDLTDPAKLLSLFKRTFTRLVDFRLKDKAKKEKCTRISLIDFQHVNTYKANETTSPSMKQDTNYQKRLIKNCLENYKIAKRLEDWERALSVSLAYELMEYFNQQLIKLRVKQPVSAASKSVDCFA</sequence>
<dbReference type="KEGG" id="hyh:D3Y59_11265"/>
<organism evidence="1 2">
    <name type="scientific">Hymenobacter oligotrophus</name>
    <dbReference type="NCBI Taxonomy" id="2319843"/>
    <lineage>
        <taxon>Bacteria</taxon>
        <taxon>Pseudomonadati</taxon>
        <taxon>Bacteroidota</taxon>
        <taxon>Cytophagia</taxon>
        <taxon>Cytophagales</taxon>
        <taxon>Hymenobacteraceae</taxon>
        <taxon>Hymenobacter</taxon>
    </lineage>
</organism>
<gene>
    <name evidence="1" type="ORF">D3Y59_11265</name>
</gene>